<evidence type="ECO:0000313" key="3">
    <source>
        <dbReference type="Proteomes" id="UP001321481"/>
    </source>
</evidence>
<evidence type="ECO:0008006" key="4">
    <source>
        <dbReference type="Google" id="ProtNLM"/>
    </source>
</evidence>
<accession>A0ABT6ZCN6</accession>
<evidence type="ECO:0000313" key="2">
    <source>
        <dbReference type="EMBL" id="MDJ1113922.1"/>
    </source>
</evidence>
<sequence length="203" mass="20192">MVRATGRFTALALGAAALLALAGCAASTPDAAPTAGAPSTSPSTAALPEAPTIALPSTCDGMLTVDTIGGILDESWVDDGAPGSPADELPGPTARAAAAEAAETLACAWHPETTSDDVVAGYAMRIEQAVRADLVTAFGASDAYEPILLEGADIAFSASEQMGTAQETTVYAFVGDTWLAFAAPLRADQLVPIAAAAVANVTA</sequence>
<gene>
    <name evidence="2" type="ORF">QNI14_05610</name>
</gene>
<dbReference type="PROSITE" id="PS51257">
    <property type="entry name" value="PROKAR_LIPOPROTEIN"/>
    <property type="match status" value="1"/>
</dbReference>
<dbReference type="Proteomes" id="UP001321481">
    <property type="component" value="Unassembled WGS sequence"/>
</dbReference>
<dbReference type="RefSeq" id="WP_283715430.1">
    <property type="nucleotide sequence ID" value="NZ_JASJND010000004.1"/>
</dbReference>
<dbReference type="EMBL" id="JASJND010000004">
    <property type="protein sequence ID" value="MDJ1113922.1"/>
    <property type="molecule type" value="Genomic_DNA"/>
</dbReference>
<feature type="signal peptide" evidence="1">
    <location>
        <begin position="1"/>
        <end position="31"/>
    </location>
</feature>
<proteinExistence type="predicted"/>
<feature type="chain" id="PRO_5046354324" description="DUF3558 domain-containing protein" evidence="1">
    <location>
        <begin position="32"/>
        <end position="203"/>
    </location>
</feature>
<name>A0ABT6ZCN6_9MICO</name>
<protein>
    <recommendedName>
        <fullName evidence="4">DUF3558 domain-containing protein</fullName>
    </recommendedName>
</protein>
<reference evidence="2 3" key="1">
    <citation type="submission" date="2023-05" db="EMBL/GenBank/DDBJ databases">
        <title>Microbacterium dauci sp.nov., Isolated from Carrot Rhizosphere Soil.</title>
        <authorList>
            <person name="Xiao Z."/>
            <person name="Zheng J."/>
        </authorList>
    </citation>
    <scope>NUCLEOTIDE SEQUENCE [LARGE SCALE GENOMIC DNA]</scope>
    <source>
        <strain evidence="2 3">LX3-4</strain>
    </source>
</reference>
<evidence type="ECO:0000256" key="1">
    <source>
        <dbReference type="SAM" id="SignalP"/>
    </source>
</evidence>
<comment type="caution">
    <text evidence="2">The sequence shown here is derived from an EMBL/GenBank/DDBJ whole genome shotgun (WGS) entry which is preliminary data.</text>
</comment>
<keyword evidence="1" id="KW-0732">Signal</keyword>
<organism evidence="2 3">
    <name type="scientific">Microbacterium dauci</name>
    <dbReference type="NCBI Taxonomy" id="3048008"/>
    <lineage>
        <taxon>Bacteria</taxon>
        <taxon>Bacillati</taxon>
        <taxon>Actinomycetota</taxon>
        <taxon>Actinomycetes</taxon>
        <taxon>Micrococcales</taxon>
        <taxon>Microbacteriaceae</taxon>
        <taxon>Microbacterium</taxon>
    </lineage>
</organism>
<keyword evidence="3" id="KW-1185">Reference proteome</keyword>